<dbReference type="SUPFAM" id="SSF51905">
    <property type="entry name" value="FAD/NAD(P)-binding domain"/>
    <property type="match status" value="1"/>
</dbReference>
<evidence type="ECO:0000259" key="5">
    <source>
        <dbReference type="Pfam" id="PF01494"/>
    </source>
</evidence>
<dbReference type="PANTHER" id="PTHR43004:SF19">
    <property type="entry name" value="BINDING MONOOXYGENASE, PUTATIVE (JCVI)-RELATED"/>
    <property type="match status" value="1"/>
</dbReference>
<evidence type="ECO:0000256" key="1">
    <source>
        <dbReference type="ARBA" id="ARBA00001974"/>
    </source>
</evidence>
<dbReference type="PRINTS" id="PR00420">
    <property type="entry name" value="RNGMNOXGNASE"/>
</dbReference>
<name>X8DSN3_9MYCO</name>
<dbReference type="Gene3D" id="3.30.70.2450">
    <property type="match status" value="1"/>
</dbReference>
<dbReference type="InterPro" id="IPR036188">
    <property type="entry name" value="FAD/NAD-bd_sf"/>
</dbReference>
<evidence type="ECO:0000313" key="6">
    <source>
        <dbReference type="EMBL" id="EUA71031.1"/>
    </source>
</evidence>
<gene>
    <name evidence="6" type="ORF">I540_1464</name>
</gene>
<keyword evidence="2" id="KW-0285">Flavoprotein</keyword>
<comment type="caution">
    <text evidence="6">The sequence shown here is derived from an EMBL/GenBank/DDBJ whole genome shotgun (WGS) entry which is preliminary data.</text>
</comment>
<evidence type="ECO:0000256" key="3">
    <source>
        <dbReference type="ARBA" id="ARBA00022827"/>
    </source>
</evidence>
<feature type="compositionally biased region" description="Low complexity" evidence="4">
    <location>
        <begin position="1"/>
        <end position="10"/>
    </location>
</feature>
<dbReference type="PATRIC" id="fig|1299321.3.peg.1403"/>
<dbReference type="AlphaFoldDB" id="X8DSN3"/>
<dbReference type="EMBL" id="JAOJ01000002">
    <property type="protein sequence ID" value="EUA71031.1"/>
    <property type="molecule type" value="Genomic_DNA"/>
</dbReference>
<dbReference type="InterPro" id="IPR050641">
    <property type="entry name" value="RIFMO-like"/>
</dbReference>
<reference evidence="6 7" key="1">
    <citation type="submission" date="2013-12" db="EMBL/GenBank/DDBJ databases">
        <authorList>
            <person name="Zelazny A."/>
            <person name="Olivier K."/>
            <person name="Holland S."/>
            <person name="Lenaerts A."/>
            <person name="Ordway D."/>
            <person name="DeGroote M.A."/>
            <person name="Parker T."/>
            <person name="Sizemore C."/>
            <person name="Tallon L.J."/>
            <person name="Sadzewicz L.K."/>
            <person name="Sengamalay N."/>
            <person name="Fraser C.M."/>
            <person name="Hine E."/>
            <person name="Shefchek K.A."/>
            <person name="Das S.P."/>
            <person name="Tettelin H."/>
        </authorList>
    </citation>
    <scope>NUCLEOTIDE SEQUENCE [LARGE SCALE GENOMIC DNA]</scope>
    <source>
        <strain evidence="6 7">1513</strain>
    </source>
</reference>
<accession>X8DSN3</accession>
<dbReference type="GO" id="GO:0071949">
    <property type="term" value="F:FAD binding"/>
    <property type="evidence" value="ECO:0007669"/>
    <property type="project" value="InterPro"/>
</dbReference>
<evidence type="ECO:0000256" key="4">
    <source>
        <dbReference type="SAM" id="MobiDB-lite"/>
    </source>
</evidence>
<sequence>MTSCSSLSDPGPDDGGDRRGRPTGLTLACELTRRGIACRVLDKAPDLFPGSRGKGLSPRTQEVFDDLGIAPAINSGGMAMPPFRIYAGHEVVAERTLVEMLGTDIPSGPGIPYPGFWLVPQWRTDEILLDRLRQFGGDVEFNCEVVGFMQESDAVSVMVSQGGATELLHASYLVGADGGRSTVRKVLGVGFAGETFESERTLIGDVRADGLEGSFCHVLTRGGQVSERFSLWNLPGSEHYQFVANMATEDVPALTLDAVQKLVVDRSGRDDIVLRDLRWISLYRVNARMVDRFRVGRVILAGDAAHVHSSAGGQGLNTSVQDAYNLGWKLAAVIYGAPEKLLDTYEEERMPVAASVLGLSTDLHHRNFAPAKGPAPQLHQMDITYRGCSLAVDDRAFQGNLRAGDRAPDASLDNGVRLFDVLRGTHFTLLTFGAQAPVIADVCIQQMTPSPDYDVTATTLVLVRPDGYIGVMTESGRTVLEYLARVA</sequence>
<feature type="domain" description="FAD-binding" evidence="5">
    <location>
        <begin position="22"/>
        <end position="357"/>
    </location>
</feature>
<organism evidence="6 7">
    <name type="scientific">Mycobacteroides abscessus subsp. bolletii 1513</name>
    <dbReference type="NCBI Taxonomy" id="1299321"/>
    <lineage>
        <taxon>Bacteria</taxon>
        <taxon>Bacillati</taxon>
        <taxon>Actinomycetota</taxon>
        <taxon>Actinomycetes</taxon>
        <taxon>Mycobacteriales</taxon>
        <taxon>Mycobacteriaceae</taxon>
        <taxon>Mycobacteroides</taxon>
        <taxon>Mycobacteroides abscessus</taxon>
    </lineage>
</organism>
<dbReference type="Pfam" id="PF01494">
    <property type="entry name" value="FAD_binding_3"/>
    <property type="match status" value="1"/>
</dbReference>
<dbReference type="GO" id="GO:0016709">
    <property type="term" value="F:oxidoreductase activity, acting on paired donors, with incorporation or reduction of molecular oxygen, NAD(P)H as one donor, and incorporation of one atom of oxygen"/>
    <property type="evidence" value="ECO:0007669"/>
    <property type="project" value="UniProtKB-ARBA"/>
</dbReference>
<dbReference type="Gene3D" id="3.50.50.60">
    <property type="entry name" value="FAD/NAD(P)-binding domain"/>
    <property type="match status" value="1"/>
</dbReference>
<dbReference type="PANTHER" id="PTHR43004">
    <property type="entry name" value="TRK SYSTEM POTASSIUM UPTAKE PROTEIN"/>
    <property type="match status" value="1"/>
</dbReference>
<proteinExistence type="predicted"/>
<dbReference type="NCBIfam" id="NF004832">
    <property type="entry name" value="PRK06184.1"/>
    <property type="match status" value="1"/>
</dbReference>
<keyword evidence="3" id="KW-0274">FAD</keyword>
<evidence type="ECO:0000256" key="2">
    <source>
        <dbReference type="ARBA" id="ARBA00022630"/>
    </source>
</evidence>
<evidence type="ECO:0000313" key="7">
    <source>
        <dbReference type="Proteomes" id="UP000023351"/>
    </source>
</evidence>
<dbReference type="Gene3D" id="3.40.30.120">
    <property type="match status" value="1"/>
</dbReference>
<protein>
    <submittedName>
        <fullName evidence="6">FAD binding domain protein</fullName>
    </submittedName>
</protein>
<dbReference type="Proteomes" id="UP000023351">
    <property type="component" value="Unassembled WGS sequence"/>
</dbReference>
<comment type="cofactor">
    <cofactor evidence="1">
        <name>FAD</name>
        <dbReference type="ChEBI" id="CHEBI:57692"/>
    </cofactor>
</comment>
<feature type="region of interest" description="Disordered" evidence="4">
    <location>
        <begin position="1"/>
        <end position="23"/>
    </location>
</feature>
<dbReference type="Pfam" id="PF21274">
    <property type="entry name" value="Rng_hyd_C"/>
    <property type="match status" value="1"/>
</dbReference>
<dbReference type="InterPro" id="IPR002938">
    <property type="entry name" value="FAD-bd"/>
</dbReference>